<reference evidence="2" key="1">
    <citation type="submission" date="2019-08" db="EMBL/GenBank/DDBJ databases">
        <title>The improved chromosome-level genome for the pearl oyster Pinctada fucata martensii using PacBio sequencing and Hi-C.</title>
        <authorList>
            <person name="Zheng Z."/>
        </authorList>
    </citation>
    <scope>NUCLEOTIDE SEQUENCE</scope>
    <source>
        <strain evidence="2">ZZ-2019</strain>
        <tissue evidence="2">Adductor muscle</tissue>
    </source>
</reference>
<evidence type="ECO:0000256" key="1">
    <source>
        <dbReference type="ARBA" id="ARBA00034127"/>
    </source>
</evidence>
<name>A0AA88XR49_PINIB</name>
<organism evidence="2 3">
    <name type="scientific">Pinctada imbricata</name>
    <name type="common">Atlantic pearl-oyster</name>
    <name type="synonym">Pinctada martensii</name>
    <dbReference type="NCBI Taxonomy" id="66713"/>
    <lineage>
        <taxon>Eukaryota</taxon>
        <taxon>Metazoa</taxon>
        <taxon>Spiralia</taxon>
        <taxon>Lophotrochozoa</taxon>
        <taxon>Mollusca</taxon>
        <taxon>Bivalvia</taxon>
        <taxon>Autobranchia</taxon>
        <taxon>Pteriomorphia</taxon>
        <taxon>Pterioida</taxon>
        <taxon>Pterioidea</taxon>
        <taxon>Pteriidae</taxon>
        <taxon>Pinctada</taxon>
    </lineage>
</organism>
<comment type="similarity">
    <text evidence="1">Belongs to the TMA16 family.</text>
</comment>
<dbReference type="AlphaFoldDB" id="A0AA88XR49"/>
<proteinExistence type="inferred from homology"/>
<dbReference type="Gene3D" id="1.20.1440.170">
    <property type="entry name" value="Translation machinery-associated protein 16-like"/>
    <property type="match status" value="1"/>
</dbReference>
<gene>
    <name evidence="2" type="ORF">FSP39_009181</name>
</gene>
<keyword evidence="3" id="KW-1185">Reference proteome</keyword>
<dbReference type="InterPro" id="IPR038356">
    <property type="entry name" value="Tma16_sf"/>
</dbReference>
<sequence length="181" mass="21322">MPKAPKAKVGENKKAIHPNSRKAVYLARKSHHEHRVSQTKTQTSIKMELQAEKLMWFQSHMDSEKVKFTKDDLAELIKLYLKRFEEELEQIEIVRSIGNRKGQQHVQRQNAISMTLEREKRQLHEGVFEVPDIINVKSLENFRKWTGEIKVIDTIRLKKFSQEDLDNIKKDDVMDEEESAV</sequence>
<accession>A0AA88XR49</accession>
<comment type="caution">
    <text evidence="2">The sequence shown here is derived from an EMBL/GenBank/DDBJ whole genome shotgun (WGS) entry which is preliminary data.</text>
</comment>
<dbReference type="PANTHER" id="PTHR13349">
    <property type="entry name" value="TRANSLATION MACHINERY-ASSOCIATED PROTEIN 16"/>
    <property type="match status" value="1"/>
</dbReference>
<evidence type="ECO:0000313" key="2">
    <source>
        <dbReference type="EMBL" id="KAK3090098.1"/>
    </source>
</evidence>
<dbReference type="Pfam" id="PF11176">
    <property type="entry name" value="Tma16"/>
    <property type="match status" value="1"/>
</dbReference>
<dbReference type="EMBL" id="VSWD01000010">
    <property type="protein sequence ID" value="KAK3090098.1"/>
    <property type="molecule type" value="Genomic_DNA"/>
</dbReference>
<evidence type="ECO:0000313" key="3">
    <source>
        <dbReference type="Proteomes" id="UP001186944"/>
    </source>
</evidence>
<dbReference type="PANTHER" id="PTHR13349:SF2">
    <property type="entry name" value="TRANSLATION MACHINERY-ASSOCIATED PROTEIN 16"/>
    <property type="match status" value="1"/>
</dbReference>
<dbReference type="FunFam" id="1.20.1440.170:FF:000001">
    <property type="entry name" value="Translation machinery-associated 16 homolog"/>
    <property type="match status" value="1"/>
</dbReference>
<dbReference type="Proteomes" id="UP001186944">
    <property type="component" value="Unassembled WGS sequence"/>
</dbReference>
<dbReference type="InterPro" id="IPR021346">
    <property type="entry name" value="Tma16"/>
</dbReference>
<dbReference type="GO" id="GO:0005634">
    <property type="term" value="C:nucleus"/>
    <property type="evidence" value="ECO:0007669"/>
    <property type="project" value="TreeGrafter"/>
</dbReference>
<protein>
    <recommendedName>
        <fullName evidence="4">Translation machinery-associated protein 16</fullName>
    </recommendedName>
</protein>
<evidence type="ECO:0008006" key="4">
    <source>
        <dbReference type="Google" id="ProtNLM"/>
    </source>
</evidence>